<dbReference type="AlphaFoldDB" id="E7D1N4"/>
<feature type="signal peptide" evidence="3">
    <location>
        <begin position="1"/>
        <end position="18"/>
    </location>
</feature>
<protein>
    <submittedName>
        <fullName evidence="4">Uncharacterized protein</fullName>
    </submittedName>
</protein>
<evidence type="ECO:0000256" key="2">
    <source>
        <dbReference type="SAM" id="Phobius"/>
    </source>
</evidence>
<evidence type="ECO:0000256" key="1">
    <source>
        <dbReference type="SAM" id="MobiDB-lite"/>
    </source>
</evidence>
<organism evidence="4">
    <name type="scientific">Latrodectus hesperus</name>
    <name type="common">Western black widow spider</name>
    <dbReference type="NCBI Taxonomy" id="256737"/>
    <lineage>
        <taxon>Eukaryota</taxon>
        <taxon>Metazoa</taxon>
        <taxon>Ecdysozoa</taxon>
        <taxon>Arthropoda</taxon>
        <taxon>Chelicerata</taxon>
        <taxon>Arachnida</taxon>
        <taxon>Araneae</taxon>
        <taxon>Araneomorphae</taxon>
        <taxon>Entelegynae</taxon>
        <taxon>Araneoidea</taxon>
        <taxon>Theridiidae</taxon>
        <taxon>Latrodectus</taxon>
    </lineage>
</organism>
<feature type="region of interest" description="Disordered" evidence="1">
    <location>
        <begin position="81"/>
        <end position="162"/>
    </location>
</feature>
<reference evidence="4" key="1">
    <citation type="submission" date="2010-07" db="EMBL/GenBank/DDBJ databases">
        <title>Identification of Proteins Involved in Black Widow Spider Wrapping Silk Fibers.</title>
        <authorList>
            <person name="Nguyen A."/>
            <person name="Verduzco A."/>
            <person name="Vierra C."/>
        </authorList>
    </citation>
    <scope>NUCLEOTIDE SEQUENCE</scope>
</reference>
<keyword evidence="3" id="KW-0732">Signal</keyword>
<sequence>MKLYALISFLCVVAFVDSKSFDFSSFFPFNAYKMDAAPTTPSNKFSDNDTSLEAISLPSSEYLELNASDVSALRSNESISMENTLSGTTEGVLSSSTENSTEKDPGPATSAEVGTQPSTKSKEPLNSSPSPSSAPPSAGNSSLETSSSESNLNSTEEAEEVVLNTNPSTFTVVTKTIYEKTIEWVGDTYTLSILVPVVAGVLFAVSIILTVATCRCIRRKCRRRKFRKRVLPDSIKNLRPSDQARLLGDGDSSDEF</sequence>
<feature type="transmembrane region" description="Helical" evidence="2">
    <location>
        <begin position="193"/>
        <end position="217"/>
    </location>
</feature>
<feature type="compositionally biased region" description="Polar residues" evidence="1">
    <location>
        <begin position="81"/>
        <end position="99"/>
    </location>
</feature>
<feature type="compositionally biased region" description="Low complexity" evidence="1">
    <location>
        <begin position="124"/>
        <end position="155"/>
    </location>
</feature>
<feature type="non-terminal residue" evidence="4">
    <location>
        <position position="256"/>
    </location>
</feature>
<keyword evidence="2" id="KW-0812">Transmembrane</keyword>
<keyword evidence="2" id="KW-0472">Membrane</keyword>
<accession>E7D1N4</accession>
<name>E7D1N4_LATHE</name>
<proteinExistence type="evidence at transcript level"/>
<keyword evidence="2" id="KW-1133">Transmembrane helix</keyword>
<evidence type="ECO:0000313" key="4">
    <source>
        <dbReference type="EMBL" id="ADV40278.1"/>
    </source>
</evidence>
<dbReference type="EMBL" id="HQ005984">
    <property type="protein sequence ID" value="ADV40278.1"/>
    <property type="molecule type" value="mRNA"/>
</dbReference>
<feature type="chain" id="PRO_5003216584" evidence="3">
    <location>
        <begin position="19"/>
        <end position="256"/>
    </location>
</feature>
<evidence type="ECO:0000256" key="3">
    <source>
        <dbReference type="SAM" id="SignalP"/>
    </source>
</evidence>